<dbReference type="GO" id="GO:0006352">
    <property type="term" value="P:DNA-templated transcription initiation"/>
    <property type="evidence" value="ECO:0007669"/>
    <property type="project" value="InterPro"/>
</dbReference>
<name>D0L5V1_GORB4</name>
<dbReference type="HOGENOM" id="CLU_014793_8_5_11"/>
<evidence type="ECO:0000256" key="1">
    <source>
        <dbReference type="ARBA" id="ARBA00023015"/>
    </source>
</evidence>
<gene>
    <name evidence="9" type="ordered locus">Gbro_4292</name>
</gene>
<reference evidence="10" key="1">
    <citation type="submission" date="2009-10" db="EMBL/GenBank/DDBJ databases">
        <title>The complete chromosome of Gordonia bronchialis DSM 43247.</title>
        <authorList>
            <consortium name="US DOE Joint Genome Institute (JGI-PGF)"/>
            <person name="Lucas S."/>
            <person name="Copeland A."/>
            <person name="Lapidus A."/>
            <person name="Glavina del Rio T."/>
            <person name="Dalin E."/>
            <person name="Tice H."/>
            <person name="Bruce D."/>
            <person name="Goodwin L."/>
            <person name="Pitluck S."/>
            <person name="Kyrpides N."/>
            <person name="Mavromatis K."/>
            <person name="Ivanova N."/>
            <person name="Ovchinnikova G."/>
            <person name="Saunders E."/>
            <person name="Brettin T."/>
            <person name="Detter J.C."/>
            <person name="Han C."/>
            <person name="Larimer F."/>
            <person name="Land M."/>
            <person name="Hauser L."/>
            <person name="Markowitz V."/>
            <person name="Cheng J.-F."/>
            <person name="Hugenholtz P."/>
            <person name="Woyke T."/>
            <person name="Wu D."/>
            <person name="Jando M."/>
            <person name="Schneider S."/>
            <person name="Goeker M."/>
            <person name="Klenk H.-P."/>
            <person name="Eisen J.A."/>
        </authorList>
    </citation>
    <scope>NUCLEOTIDE SEQUENCE [LARGE SCALE GENOMIC DNA]</scope>
    <source>
        <strain evidence="10">ATCC 25592 / DSM 43247 / BCRC 13721 / JCM 3198 / KCTC 3076 / NBRC 16047 / NCTC 10667</strain>
    </source>
</reference>
<dbReference type="InterPro" id="IPR007630">
    <property type="entry name" value="RNA_pol_sigma70_r4"/>
</dbReference>
<dbReference type="InterPro" id="IPR036388">
    <property type="entry name" value="WH-like_DNA-bd_sf"/>
</dbReference>
<dbReference type="GO" id="GO:0016987">
    <property type="term" value="F:sigma factor activity"/>
    <property type="evidence" value="ECO:0007669"/>
    <property type="project" value="UniProtKB-KW"/>
</dbReference>
<protein>
    <submittedName>
        <fullName evidence="9">RNA polymerase sigma-70 factor, sigma-B/F/G subfamily</fullName>
    </submittedName>
</protein>
<dbReference type="NCBIfam" id="TIGR02980">
    <property type="entry name" value="SigBFG"/>
    <property type="match status" value="1"/>
</dbReference>
<dbReference type="Gene3D" id="1.10.10.10">
    <property type="entry name" value="Winged helix-like DNA-binding domain superfamily/Winged helix DNA-binding domain"/>
    <property type="match status" value="2"/>
</dbReference>
<feature type="domain" description="RNA polymerase sigma-70 region 4" evidence="8">
    <location>
        <begin position="216"/>
        <end position="265"/>
    </location>
</feature>
<evidence type="ECO:0000259" key="7">
    <source>
        <dbReference type="Pfam" id="PF04542"/>
    </source>
</evidence>
<evidence type="ECO:0000313" key="10">
    <source>
        <dbReference type="Proteomes" id="UP000001219"/>
    </source>
</evidence>
<dbReference type="SUPFAM" id="SSF88946">
    <property type="entry name" value="Sigma2 domain of RNA polymerase sigma factors"/>
    <property type="match status" value="1"/>
</dbReference>
<evidence type="ECO:0000256" key="2">
    <source>
        <dbReference type="ARBA" id="ARBA00023082"/>
    </source>
</evidence>
<dbReference type="OrthoDB" id="9804285at2"/>
<dbReference type="InterPro" id="IPR007624">
    <property type="entry name" value="RNA_pol_sigma70_r3"/>
</dbReference>
<dbReference type="RefSeq" id="WP_012835927.1">
    <property type="nucleotide sequence ID" value="NC_013441.1"/>
</dbReference>
<keyword evidence="10" id="KW-1185">Reference proteome</keyword>
<feature type="region of interest" description="Disordered" evidence="5">
    <location>
        <begin position="1"/>
        <end position="21"/>
    </location>
</feature>
<dbReference type="InterPro" id="IPR014322">
    <property type="entry name" value="RNA_pol_sigma-B/F/G"/>
</dbReference>
<keyword evidence="4" id="KW-0804">Transcription</keyword>
<feature type="domain" description="RNA polymerase sigma-70 region 2" evidence="7">
    <location>
        <begin position="52"/>
        <end position="120"/>
    </location>
</feature>
<dbReference type="AlphaFoldDB" id="D0L5V1"/>
<dbReference type="GO" id="GO:0003677">
    <property type="term" value="F:DNA binding"/>
    <property type="evidence" value="ECO:0007669"/>
    <property type="project" value="UniProtKB-KW"/>
</dbReference>
<sequence length="276" mass="30714">MPPTTRPPSRTDASRGTGARHGDDYADVVAALRELSAETDAAAHAKKRDNIIERCLPLAEHVAWRFSDRGEPFDDLLQVARIGVVNAVDRFDGERGDSFLSFAVPTVMGEVRRHFRDSMWAIRVPRRAKETSLSIGKATDELVQRLGRSPRPSELAAHLGLPVDEVIDGLLARSAYQARSIDATPEDDDGRSIRDTLGDDDARLAQIDEFVTLRPVLDQLPDREREIVTLRFFHAMSQSEIAARVGISQMHVSRLLSRTLETLREQLTVDDDAPTT</sequence>
<evidence type="ECO:0000259" key="6">
    <source>
        <dbReference type="Pfam" id="PF04539"/>
    </source>
</evidence>
<keyword evidence="1" id="KW-0805">Transcription regulation</keyword>
<dbReference type="PRINTS" id="PR00046">
    <property type="entry name" value="SIGMA70FCT"/>
</dbReference>
<evidence type="ECO:0000256" key="3">
    <source>
        <dbReference type="ARBA" id="ARBA00023125"/>
    </source>
</evidence>
<dbReference type="SUPFAM" id="SSF88659">
    <property type="entry name" value="Sigma3 and sigma4 domains of RNA polymerase sigma factors"/>
    <property type="match status" value="2"/>
</dbReference>
<dbReference type="InterPro" id="IPR013325">
    <property type="entry name" value="RNA_pol_sigma_r2"/>
</dbReference>
<evidence type="ECO:0000313" key="9">
    <source>
        <dbReference type="EMBL" id="ACY23437.1"/>
    </source>
</evidence>
<dbReference type="InterPro" id="IPR000943">
    <property type="entry name" value="RNA_pol_sigma70"/>
</dbReference>
<dbReference type="NCBIfam" id="TIGR02937">
    <property type="entry name" value="sigma70-ECF"/>
    <property type="match status" value="1"/>
</dbReference>
<dbReference type="Pfam" id="PF04539">
    <property type="entry name" value="Sigma70_r3"/>
    <property type="match status" value="1"/>
</dbReference>
<dbReference type="PANTHER" id="PTHR30385">
    <property type="entry name" value="SIGMA FACTOR F FLAGELLAR"/>
    <property type="match status" value="1"/>
</dbReference>
<dbReference type="InterPro" id="IPR007627">
    <property type="entry name" value="RNA_pol_sigma70_r2"/>
</dbReference>
<keyword evidence="2" id="KW-0731">Sigma factor</keyword>
<reference evidence="9 10" key="2">
    <citation type="journal article" date="2010" name="Stand. Genomic Sci.">
        <title>Complete genome sequence of Gordonia bronchialis type strain (3410).</title>
        <authorList>
            <person name="Ivanova N."/>
            <person name="Sikorski J."/>
            <person name="Jando M."/>
            <person name="Lapidus A."/>
            <person name="Nolan M."/>
            <person name="Lucas S."/>
            <person name="Del Rio T.G."/>
            <person name="Tice H."/>
            <person name="Copeland A."/>
            <person name="Cheng J.F."/>
            <person name="Chen F."/>
            <person name="Bruce D."/>
            <person name="Goodwin L."/>
            <person name="Pitluck S."/>
            <person name="Mavromatis K."/>
            <person name="Ovchinnikova G."/>
            <person name="Pati A."/>
            <person name="Chen A."/>
            <person name="Palaniappan K."/>
            <person name="Land M."/>
            <person name="Hauser L."/>
            <person name="Chang Y.J."/>
            <person name="Jeffries C.D."/>
            <person name="Chain P."/>
            <person name="Saunders E."/>
            <person name="Han C."/>
            <person name="Detter J.C."/>
            <person name="Brettin T."/>
            <person name="Rohde M."/>
            <person name="Goker M."/>
            <person name="Bristow J."/>
            <person name="Eisen J.A."/>
            <person name="Markowitz V."/>
            <person name="Hugenholtz P."/>
            <person name="Klenk H.P."/>
            <person name="Kyrpides N.C."/>
        </authorList>
    </citation>
    <scope>NUCLEOTIDE SEQUENCE [LARGE SCALE GENOMIC DNA]</scope>
    <source>
        <strain evidence="10">ATCC 25592 / DSM 43247 / BCRC 13721 / JCM 3198 / KCTC 3076 / NBRC 16047 / NCTC 10667</strain>
    </source>
</reference>
<dbReference type="InterPro" id="IPR013324">
    <property type="entry name" value="RNA_pol_sigma_r3/r4-like"/>
</dbReference>
<dbReference type="Pfam" id="PF04542">
    <property type="entry name" value="Sigma70_r2"/>
    <property type="match status" value="1"/>
</dbReference>
<dbReference type="PANTHER" id="PTHR30385:SF4">
    <property type="entry name" value="RNA POLYMERASE SIGMA-E FACTOR"/>
    <property type="match status" value="1"/>
</dbReference>
<dbReference type="eggNOG" id="COG1191">
    <property type="taxonomic scope" value="Bacteria"/>
</dbReference>
<evidence type="ECO:0000256" key="5">
    <source>
        <dbReference type="SAM" id="MobiDB-lite"/>
    </source>
</evidence>
<proteinExistence type="predicted"/>
<dbReference type="KEGG" id="gbr:Gbro_4292"/>
<dbReference type="CDD" id="cd06171">
    <property type="entry name" value="Sigma70_r4"/>
    <property type="match status" value="1"/>
</dbReference>
<dbReference type="Pfam" id="PF04545">
    <property type="entry name" value="Sigma70_r4"/>
    <property type="match status" value="1"/>
</dbReference>
<dbReference type="InterPro" id="IPR014284">
    <property type="entry name" value="RNA_pol_sigma-70_dom"/>
</dbReference>
<evidence type="ECO:0000256" key="4">
    <source>
        <dbReference type="ARBA" id="ARBA00023163"/>
    </source>
</evidence>
<feature type="domain" description="RNA polymerase sigma-70 region 3" evidence="6">
    <location>
        <begin position="133"/>
        <end position="200"/>
    </location>
</feature>
<evidence type="ECO:0000259" key="8">
    <source>
        <dbReference type="Pfam" id="PF04545"/>
    </source>
</evidence>
<dbReference type="STRING" id="526226.Gbro_4292"/>
<dbReference type="Proteomes" id="UP000001219">
    <property type="component" value="Chromosome"/>
</dbReference>
<accession>D0L5V1</accession>
<keyword evidence="3" id="KW-0238">DNA-binding</keyword>
<dbReference type="Gene3D" id="1.20.120.1810">
    <property type="match status" value="1"/>
</dbReference>
<dbReference type="EMBL" id="CP001802">
    <property type="protein sequence ID" value="ACY23437.1"/>
    <property type="molecule type" value="Genomic_DNA"/>
</dbReference>
<organism evidence="9 10">
    <name type="scientific">Gordonia bronchialis (strain ATCC 25592 / DSM 43247 / BCRC 13721 / JCM 3198 / KCTC 3076 / NBRC 16047 / NCTC 10667)</name>
    <name type="common">Rhodococcus bronchialis</name>
    <dbReference type="NCBI Taxonomy" id="526226"/>
    <lineage>
        <taxon>Bacteria</taxon>
        <taxon>Bacillati</taxon>
        <taxon>Actinomycetota</taxon>
        <taxon>Actinomycetes</taxon>
        <taxon>Mycobacteriales</taxon>
        <taxon>Gordoniaceae</taxon>
        <taxon>Gordonia</taxon>
    </lineage>
</organism>